<keyword evidence="5 6" id="KW-0472">Membrane</keyword>
<evidence type="ECO:0000256" key="1">
    <source>
        <dbReference type="ARBA" id="ARBA00004651"/>
    </source>
</evidence>
<evidence type="ECO:0000313" key="8">
    <source>
        <dbReference type="EMBL" id="MDR4125318.1"/>
    </source>
</evidence>
<sequence length="281" mass="31141">MACAALSLYLLAWWLGRPYAVANESLARPKRMALSLMWPWVDAVAHACGPFMTWRQRRHLQQLLQRAGAHAPWSPQHLCALQIILGAMAGGLAMLMLHEALSAATLLVFVSASAAPAALWPVARLRRRIRVRRQAMLRQLPFMLDMVTLCVEAGLNLHGALRQVASHGPGGALYDELHRMLSDIRTGAPQRTALLQWAQRCELRELHYFVSAVAQAEQSGMSLGPVLRAQAGQRRSERFQRAEKLALEAPVKLMFPLITCIFPCSFLIIAVPIAAKFMALA</sequence>
<dbReference type="InterPro" id="IPR042094">
    <property type="entry name" value="T2SS_GspF_sf"/>
</dbReference>
<dbReference type="Gene3D" id="1.20.81.30">
    <property type="entry name" value="Type II secretion system (T2SS), domain F"/>
    <property type="match status" value="1"/>
</dbReference>
<dbReference type="InterPro" id="IPR018076">
    <property type="entry name" value="T2SS_GspF_dom"/>
</dbReference>
<dbReference type="Pfam" id="PF00482">
    <property type="entry name" value="T2SSF"/>
    <property type="match status" value="1"/>
</dbReference>
<dbReference type="PANTHER" id="PTHR35007">
    <property type="entry name" value="INTEGRAL MEMBRANE PROTEIN-RELATED"/>
    <property type="match status" value="1"/>
</dbReference>
<evidence type="ECO:0000259" key="7">
    <source>
        <dbReference type="Pfam" id="PF00482"/>
    </source>
</evidence>
<proteinExistence type="predicted"/>
<name>A0ABU1D4M5_9BURK</name>
<keyword evidence="3 6" id="KW-0812">Transmembrane</keyword>
<feature type="transmembrane region" description="Helical" evidence="6">
    <location>
        <begin position="75"/>
        <end position="97"/>
    </location>
</feature>
<feature type="domain" description="Type II secretion system protein GspF" evidence="7">
    <location>
        <begin position="144"/>
        <end position="269"/>
    </location>
</feature>
<comment type="subcellular location">
    <subcellularLocation>
        <location evidence="1">Cell membrane</location>
        <topology evidence="1">Multi-pass membrane protein</topology>
    </subcellularLocation>
</comment>
<dbReference type="Proteomes" id="UP001232156">
    <property type="component" value="Unassembled WGS sequence"/>
</dbReference>
<evidence type="ECO:0000313" key="9">
    <source>
        <dbReference type="Proteomes" id="UP001232156"/>
    </source>
</evidence>
<keyword evidence="9" id="KW-1185">Reference proteome</keyword>
<reference evidence="8 9" key="1">
    <citation type="submission" date="2023-08" db="EMBL/GenBank/DDBJ databases">
        <title>Alcaligenaceae gen. nov., a novel taxon isolated from the sludge of Yixing Pesticide Factory.</title>
        <authorList>
            <person name="Ruan L."/>
        </authorList>
    </citation>
    <scope>NUCLEOTIDE SEQUENCE [LARGE SCALE GENOMIC DNA]</scope>
    <source>
        <strain evidence="8 9">LG-2</strain>
    </source>
</reference>
<keyword evidence="2" id="KW-1003">Cell membrane</keyword>
<feature type="transmembrane region" description="Helical" evidence="6">
    <location>
        <begin position="103"/>
        <end position="123"/>
    </location>
</feature>
<evidence type="ECO:0000256" key="6">
    <source>
        <dbReference type="SAM" id="Phobius"/>
    </source>
</evidence>
<evidence type="ECO:0000256" key="2">
    <source>
        <dbReference type="ARBA" id="ARBA00022475"/>
    </source>
</evidence>
<feature type="transmembrane region" description="Helical" evidence="6">
    <location>
        <begin position="253"/>
        <end position="275"/>
    </location>
</feature>
<organism evidence="8 9">
    <name type="scientific">Yanghanlia caeni</name>
    <dbReference type="NCBI Taxonomy" id="3064283"/>
    <lineage>
        <taxon>Bacteria</taxon>
        <taxon>Pseudomonadati</taxon>
        <taxon>Pseudomonadota</taxon>
        <taxon>Betaproteobacteria</taxon>
        <taxon>Burkholderiales</taxon>
        <taxon>Alcaligenaceae</taxon>
        <taxon>Yanghanlia</taxon>
    </lineage>
</organism>
<dbReference type="RefSeq" id="WP_165276732.1">
    <property type="nucleotide sequence ID" value="NZ_JAUZQE010000008.1"/>
</dbReference>
<evidence type="ECO:0000256" key="4">
    <source>
        <dbReference type="ARBA" id="ARBA00022989"/>
    </source>
</evidence>
<gene>
    <name evidence="8" type="ORF">Q8947_04880</name>
</gene>
<evidence type="ECO:0000256" key="3">
    <source>
        <dbReference type="ARBA" id="ARBA00022692"/>
    </source>
</evidence>
<keyword evidence="4 6" id="KW-1133">Transmembrane helix</keyword>
<evidence type="ECO:0000256" key="5">
    <source>
        <dbReference type="ARBA" id="ARBA00023136"/>
    </source>
</evidence>
<dbReference type="EMBL" id="JAUZQE010000008">
    <property type="protein sequence ID" value="MDR4125318.1"/>
    <property type="molecule type" value="Genomic_DNA"/>
</dbReference>
<comment type="caution">
    <text evidence="8">The sequence shown here is derived from an EMBL/GenBank/DDBJ whole genome shotgun (WGS) entry which is preliminary data.</text>
</comment>
<protein>
    <submittedName>
        <fullName evidence="8">Type II secretion system F family protein</fullName>
    </submittedName>
</protein>
<dbReference type="PANTHER" id="PTHR35007:SF2">
    <property type="entry name" value="PILUS ASSEMBLE PROTEIN"/>
    <property type="match status" value="1"/>
</dbReference>
<accession>A0ABU1D4M5</accession>